<evidence type="ECO:0000256" key="3">
    <source>
        <dbReference type="ARBA" id="ARBA00021904"/>
    </source>
</evidence>
<dbReference type="PANTHER" id="PTHR28627:SF1">
    <property type="entry name" value="CYTOCHROME C OXIDASE ASSEMBLY FACTOR 5"/>
    <property type="match status" value="1"/>
</dbReference>
<keyword evidence="4" id="KW-1015">Disulfide bond</keyword>
<dbReference type="WBParaSite" id="HNAJ_0000731201-mRNA-1">
    <property type="protein sequence ID" value="HNAJ_0000731201-mRNA-1"/>
    <property type="gene ID" value="HNAJ_0000731201"/>
</dbReference>
<reference evidence="7" key="1">
    <citation type="submission" date="2017-02" db="UniProtKB">
        <authorList>
            <consortium name="WormBaseParasite"/>
        </authorList>
    </citation>
    <scope>IDENTIFICATION</scope>
</reference>
<dbReference type="Proteomes" id="UP000278807">
    <property type="component" value="Unassembled WGS sequence"/>
</dbReference>
<dbReference type="GO" id="GO:0033617">
    <property type="term" value="P:mitochondrial respiratory chain complex IV assembly"/>
    <property type="evidence" value="ECO:0007669"/>
    <property type="project" value="TreeGrafter"/>
</dbReference>
<evidence type="ECO:0000313" key="7">
    <source>
        <dbReference type="WBParaSite" id="HNAJ_0000731201-mRNA-1"/>
    </source>
</evidence>
<comment type="similarity">
    <text evidence="2">Belongs to the PET191 family.</text>
</comment>
<evidence type="ECO:0000313" key="5">
    <source>
        <dbReference type="EMBL" id="VDO03168.1"/>
    </source>
</evidence>
<sequence length="76" mass="9167">MFDHNYKGICEDQKIDLLLCLLRSDCCQKLKHTPRECLDLEKFPRECSIVRHNFDRCRAEILDKRTRLRGHRYASD</sequence>
<gene>
    <name evidence="5" type="ORF">HNAJ_LOCUS7308</name>
</gene>
<comment type="function">
    <text evidence="1">Involved in an early step of the mitochondrial complex IV assembly process.</text>
</comment>
<dbReference type="STRING" id="102285.A0A0R3TJN6"/>
<evidence type="ECO:0000256" key="1">
    <source>
        <dbReference type="ARBA" id="ARBA00003186"/>
    </source>
</evidence>
<dbReference type="AlphaFoldDB" id="A0A0R3TJN6"/>
<organism evidence="7">
    <name type="scientific">Rodentolepis nana</name>
    <name type="common">Dwarf tapeworm</name>
    <name type="synonym">Hymenolepis nana</name>
    <dbReference type="NCBI Taxonomy" id="102285"/>
    <lineage>
        <taxon>Eukaryota</taxon>
        <taxon>Metazoa</taxon>
        <taxon>Spiralia</taxon>
        <taxon>Lophotrochozoa</taxon>
        <taxon>Platyhelminthes</taxon>
        <taxon>Cestoda</taxon>
        <taxon>Eucestoda</taxon>
        <taxon>Cyclophyllidea</taxon>
        <taxon>Hymenolepididae</taxon>
        <taxon>Rodentolepis</taxon>
    </lineage>
</organism>
<dbReference type="PANTHER" id="PTHR28627">
    <property type="entry name" value="CYTOCHROME C OXIDASE ASSEMBLY FACTOR 5"/>
    <property type="match status" value="1"/>
</dbReference>
<dbReference type="InterPro" id="IPR018793">
    <property type="entry name" value="Cyt_c_oxidase_assmbl_Pet191"/>
</dbReference>
<dbReference type="Pfam" id="PF10203">
    <property type="entry name" value="Pet191_N"/>
    <property type="match status" value="1"/>
</dbReference>
<evidence type="ECO:0000313" key="6">
    <source>
        <dbReference type="Proteomes" id="UP000278807"/>
    </source>
</evidence>
<name>A0A0R3TJN6_RODNA</name>
<reference evidence="5 6" key="2">
    <citation type="submission" date="2018-11" db="EMBL/GenBank/DDBJ databases">
        <authorList>
            <consortium name="Pathogen Informatics"/>
        </authorList>
    </citation>
    <scope>NUCLEOTIDE SEQUENCE [LARGE SCALE GENOMIC DNA]</scope>
</reference>
<dbReference type="EMBL" id="UZAE01012031">
    <property type="protein sequence ID" value="VDO03168.1"/>
    <property type="molecule type" value="Genomic_DNA"/>
</dbReference>
<evidence type="ECO:0000256" key="4">
    <source>
        <dbReference type="ARBA" id="ARBA00023157"/>
    </source>
</evidence>
<proteinExistence type="inferred from homology"/>
<protein>
    <recommendedName>
        <fullName evidence="3">Cytochrome c oxidase assembly factor 5</fullName>
    </recommendedName>
</protein>
<evidence type="ECO:0000256" key="2">
    <source>
        <dbReference type="ARBA" id="ARBA00007785"/>
    </source>
</evidence>
<dbReference type="OrthoDB" id="282149at2759"/>
<dbReference type="GO" id="GO:0005739">
    <property type="term" value="C:mitochondrion"/>
    <property type="evidence" value="ECO:0007669"/>
    <property type="project" value="TreeGrafter"/>
</dbReference>
<accession>A0A0R3TJN6</accession>
<keyword evidence="6" id="KW-1185">Reference proteome</keyword>